<keyword evidence="3" id="KW-1185">Reference proteome</keyword>
<sequence>MYIDDGVSSIIKEKLNGEGLVYTLSTETLTEESTQEISQDLKVVKEAGLASQQNSITEEPVDNKSKSTESGSS</sequence>
<protein>
    <submittedName>
        <fullName evidence="2">17692_t:CDS:1</fullName>
    </submittedName>
</protein>
<evidence type="ECO:0000256" key="1">
    <source>
        <dbReference type="SAM" id="MobiDB-lite"/>
    </source>
</evidence>
<comment type="caution">
    <text evidence="2">The sequence shown here is derived from an EMBL/GenBank/DDBJ whole genome shotgun (WGS) entry which is preliminary data.</text>
</comment>
<dbReference type="Proteomes" id="UP000789405">
    <property type="component" value="Unassembled WGS sequence"/>
</dbReference>
<dbReference type="EMBL" id="CAJVPY010018968">
    <property type="protein sequence ID" value="CAG8769533.1"/>
    <property type="molecule type" value="Genomic_DNA"/>
</dbReference>
<evidence type="ECO:0000313" key="3">
    <source>
        <dbReference type="Proteomes" id="UP000789405"/>
    </source>
</evidence>
<feature type="region of interest" description="Disordered" evidence="1">
    <location>
        <begin position="50"/>
        <end position="73"/>
    </location>
</feature>
<proteinExistence type="predicted"/>
<dbReference type="AlphaFoldDB" id="A0A9N9J7M2"/>
<name>A0A9N9J7M2_9GLOM</name>
<reference evidence="2" key="1">
    <citation type="submission" date="2021-06" db="EMBL/GenBank/DDBJ databases">
        <authorList>
            <person name="Kallberg Y."/>
            <person name="Tangrot J."/>
            <person name="Rosling A."/>
        </authorList>
    </citation>
    <scope>NUCLEOTIDE SEQUENCE</scope>
    <source>
        <strain evidence="2">MA453B</strain>
    </source>
</reference>
<accession>A0A9N9J7M2</accession>
<dbReference type="OrthoDB" id="339151at2759"/>
<gene>
    <name evidence="2" type="ORF">DERYTH_LOCUS18549</name>
</gene>
<evidence type="ECO:0000313" key="2">
    <source>
        <dbReference type="EMBL" id="CAG8769533.1"/>
    </source>
</evidence>
<organism evidence="2 3">
    <name type="scientific">Dentiscutata erythropus</name>
    <dbReference type="NCBI Taxonomy" id="1348616"/>
    <lineage>
        <taxon>Eukaryota</taxon>
        <taxon>Fungi</taxon>
        <taxon>Fungi incertae sedis</taxon>
        <taxon>Mucoromycota</taxon>
        <taxon>Glomeromycotina</taxon>
        <taxon>Glomeromycetes</taxon>
        <taxon>Diversisporales</taxon>
        <taxon>Gigasporaceae</taxon>
        <taxon>Dentiscutata</taxon>
    </lineage>
</organism>